<sequence length="178" mass="18108">MRGVVVTAVLLACAPAGAAPGGERIAAARYAEVLCLEAAAEAELLSARIARDAGLAGADAVARPAERRRRLGHLEGALRRALPGAVAPLRPYLERRARNLGRAAWMAHLRGGEGAGAPAAACGSDARALYRSGRAFRLLAEGGLTPPPAVTLEAVRAAAEARIGRRPGPPPRGAGGPP</sequence>
<evidence type="ECO:0000256" key="1">
    <source>
        <dbReference type="SAM" id="SignalP"/>
    </source>
</evidence>
<accession>A0A3N1Y3W9</accession>
<name>A0A3N1Y3W9_9GAMM</name>
<dbReference type="Proteomes" id="UP000276634">
    <property type="component" value="Unassembled WGS sequence"/>
</dbReference>
<keyword evidence="3" id="KW-1185">Reference proteome</keyword>
<dbReference type="EMBL" id="RJVI01000002">
    <property type="protein sequence ID" value="ROR32302.1"/>
    <property type="molecule type" value="Genomic_DNA"/>
</dbReference>
<organism evidence="2 3">
    <name type="scientific">Inmirania thermothiophila</name>
    <dbReference type="NCBI Taxonomy" id="1750597"/>
    <lineage>
        <taxon>Bacteria</taxon>
        <taxon>Pseudomonadati</taxon>
        <taxon>Pseudomonadota</taxon>
        <taxon>Gammaproteobacteria</taxon>
        <taxon>Chromatiales</taxon>
        <taxon>Ectothiorhodospiraceae</taxon>
        <taxon>Inmirania</taxon>
    </lineage>
</organism>
<evidence type="ECO:0000313" key="2">
    <source>
        <dbReference type="EMBL" id="ROR32302.1"/>
    </source>
</evidence>
<evidence type="ECO:0000313" key="3">
    <source>
        <dbReference type="Proteomes" id="UP000276634"/>
    </source>
</evidence>
<feature type="signal peptide" evidence="1">
    <location>
        <begin position="1"/>
        <end position="18"/>
    </location>
</feature>
<gene>
    <name evidence="2" type="ORF">EDC57_1500</name>
</gene>
<dbReference type="AlphaFoldDB" id="A0A3N1Y3W9"/>
<proteinExistence type="predicted"/>
<evidence type="ECO:0008006" key="4">
    <source>
        <dbReference type="Google" id="ProtNLM"/>
    </source>
</evidence>
<reference evidence="2 3" key="1">
    <citation type="submission" date="2018-11" db="EMBL/GenBank/DDBJ databases">
        <title>Genomic Encyclopedia of Type Strains, Phase IV (KMG-IV): sequencing the most valuable type-strain genomes for metagenomic binning, comparative biology and taxonomic classification.</title>
        <authorList>
            <person name="Goeker M."/>
        </authorList>
    </citation>
    <scope>NUCLEOTIDE SEQUENCE [LARGE SCALE GENOMIC DNA]</scope>
    <source>
        <strain evidence="2 3">DSM 100275</strain>
    </source>
</reference>
<keyword evidence="1" id="KW-0732">Signal</keyword>
<protein>
    <recommendedName>
        <fullName evidence="4">Lysozyme inhibitor LprI N-terminal domain-containing protein</fullName>
    </recommendedName>
</protein>
<comment type="caution">
    <text evidence="2">The sequence shown here is derived from an EMBL/GenBank/DDBJ whole genome shotgun (WGS) entry which is preliminary data.</text>
</comment>
<dbReference type="RefSeq" id="WP_148051439.1">
    <property type="nucleotide sequence ID" value="NZ_RJVI01000002.1"/>
</dbReference>
<feature type="chain" id="PRO_5018271322" description="Lysozyme inhibitor LprI N-terminal domain-containing protein" evidence="1">
    <location>
        <begin position="19"/>
        <end position="178"/>
    </location>
</feature>